<dbReference type="CDD" id="cd04301">
    <property type="entry name" value="NAT_SF"/>
    <property type="match status" value="1"/>
</dbReference>
<dbReference type="EMBL" id="JBEGDP010000004">
    <property type="protein sequence ID" value="MEQ7846874.1"/>
    <property type="molecule type" value="Genomic_DNA"/>
</dbReference>
<evidence type="ECO:0000313" key="4">
    <source>
        <dbReference type="EMBL" id="MEQ7846874.1"/>
    </source>
</evidence>
<name>A0ABV1NWL3_9ACTN</name>
<dbReference type="Pfam" id="PF00583">
    <property type="entry name" value="Acetyltransf_1"/>
    <property type="match status" value="1"/>
</dbReference>
<organism evidence="4 5">
    <name type="scientific">Nocardioides kribbensis</name>
    <dbReference type="NCBI Taxonomy" id="305517"/>
    <lineage>
        <taxon>Bacteria</taxon>
        <taxon>Bacillati</taxon>
        <taxon>Actinomycetota</taxon>
        <taxon>Actinomycetes</taxon>
        <taxon>Propionibacteriales</taxon>
        <taxon>Nocardioidaceae</taxon>
        <taxon>Nocardioides</taxon>
    </lineage>
</organism>
<dbReference type="PROSITE" id="PS51186">
    <property type="entry name" value="GNAT"/>
    <property type="match status" value="1"/>
</dbReference>
<evidence type="ECO:0000256" key="1">
    <source>
        <dbReference type="ARBA" id="ARBA00022679"/>
    </source>
</evidence>
<evidence type="ECO:0000259" key="3">
    <source>
        <dbReference type="PROSITE" id="PS51186"/>
    </source>
</evidence>
<keyword evidence="2" id="KW-0012">Acyltransferase</keyword>
<accession>A0ABV1NWL3</accession>
<dbReference type="InterPro" id="IPR050832">
    <property type="entry name" value="Bact_Acetyltransf"/>
</dbReference>
<sequence>MPDHPPLPPAWRVRHARPSELRLLAAVEDSGGALFRAHLGEDLPAALLAPAPSGLDRAALPGCVLVAVHGTDQEVVGFAHVVDHDHEEPGAAHLEQLSVLPSHGRRGIGTALVRAAEEEARWWGAGLMTLTTYRDLPWNGPLYARLGYAEQARPPAYVARALAAERAAGLDLGGAVAAGPRVAMSRRLGRRGA</sequence>
<dbReference type="SUPFAM" id="SSF55729">
    <property type="entry name" value="Acyl-CoA N-acyltransferases (Nat)"/>
    <property type="match status" value="1"/>
</dbReference>
<keyword evidence="5" id="KW-1185">Reference proteome</keyword>
<feature type="domain" description="N-acetyltransferase" evidence="3">
    <location>
        <begin position="11"/>
        <end position="169"/>
    </location>
</feature>
<comment type="caution">
    <text evidence="4">The sequence shown here is derived from an EMBL/GenBank/DDBJ whole genome shotgun (WGS) entry which is preliminary data.</text>
</comment>
<dbReference type="InterPro" id="IPR016181">
    <property type="entry name" value="Acyl_CoA_acyltransferase"/>
</dbReference>
<keyword evidence="1" id="KW-0808">Transferase</keyword>
<evidence type="ECO:0000256" key="2">
    <source>
        <dbReference type="ARBA" id="ARBA00023315"/>
    </source>
</evidence>
<dbReference type="Gene3D" id="3.40.630.30">
    <property type="match status" value="1"/>
</dbReference>
<protein>
    <submittedName>
        <fullName evidence="4">GNAT family N-acetyltransferase</fullName>
    </submittedName>
</protein>
<dbReference type="RefSeq" id="WP_349804130.1">
    <property type="nucleotide sequence ID" value="NZ_JBEGDP010000004.1"/>
</dbReference>
<reference evidence="4 5" key="1">
    <citation type="submission" date="2024-02" db="EMBL/GenBank/DDBJ databases">
        <title>Full genome sequence of Nocardioides kribbensis.</title>
        <authorList>
            <person name="Poletto B.L."/>
            <person name="Silva G."/>
            <person name="Galante D."/>
            <person name="Campos K.R."/>
            <person name="Santos M.B.N."/>
            <person name="Sacchi C.T."/>
        </authorList>
    </citation>
    <scope>NUCLEOTIDE SEQUENCE [LARGE SCALE GENOMIC DNA]</scope>
    <source>
        <strain evidence="4 5">O4R</strain>
    </source>
</reference>
<dbReference type="InterPro" id="IPR000182">
    <property type="entry name" value="GNAT_dom"/>
</dbReference>
<proteinExistence type="predicted"/>
<dbReference type="Proteomes" id="UP001482520">
    <property type="component" value="Unassembled WGS sequence"/>
</dbReference>
<gene>
    <name evidence="4" type="ORF">V6R90_06250</name>
</gene>
<evidence type="ECO:0000313" key="5">
    <source>
        <dbReference type="Proteomes" id="UP001482520"/>
    </source>
</evidence>
<dbReference type="PANTHER" id="PTHR43877">
    <property type="entry name" value="AMINOALKYLPHOSPHONATE N-ACETYLTRANSFERASE-RELATED-RELATED"/>
    <property type="match status" value="1"/>
</dbReference>